<comment type="caution">
    <text evidence="4">The sequence shown here is derived from an EMBL/GenBank/DDBJ whole genome shotgun (WGS) entry which is preliminary data.</text>
</comment>
<keyword evidence="3" id="KW-0732">Signal</keyword>
<keyword evidence="5" id="KW-1185">Reference proteome</keyword>
<feature type="region of interest" description="Disordered" evidence="1">
    <location>
        <begin position="32"/>
        <end position="57"/>
    </location>
</feature>
<gene>
    <name evidence="4" type="ORF">WJX73_010564</name>
</gene>
<proteinExistence type="predicted"/>
<feature type="transmembrane region" description="Helical" evidence="2">
    <location>
        <begin position="1446"/>
        <end position="1471"/>
    </location>
</feature>
<feature type="chain" id="PRO_5043777417" evidence="3">
    <location>
        <begin position="20"/>
        <end position="1511"/>
    </location>
</feature>
<keyword evidence="2" id="KW-1133">Transmembrane helix</keyword>
<feature type="compositionally biased region" description="Polar residues" evidence="1">
    <location>
        <begin position="1497"/>
        <end position="1511"/>
    </location>
</feature>
<feature type="compositionally biased region" description="Pro residues" evidence="1">
    <location>
        <begin position="1416"/>
        <end position="1434"/>
    </location>
</feature>
<accession>A0AAW1P5S7</accession>
<evidence type="ECO:0000256" key="1">
    <source>
        <dbReference type="SAM" id="MobiDB-lite"/>
    </source>
</evidence>
<name>A0AAW1P5S7_9CHLO</name>
<protein>
    <submittedName>
        <fullName evidence="4">Uncharacterized protein</fullName>
    </submittedName>
</protein>
<keyword evidence="2" id="KW-0812">Transmembrane</keyword>
<evidence type="ECO:0000256" key="3">
    <source>
        <dbReference type="SAM" id="SignalP"/>
    </source>
</evidence>
<feature type="region of interest" description="Disordered" evidence="1">
    <location>
        <begin position="1313"/>
        <end position="1344"/>
    </location>
</feature>
<dbReference type="PANTHER" id="PTHR36721">
    <property type="entry name" value="PROLINE-RICH FAMILY PROTEIN"/>
    <property type="match status" value="1"/>
</dbReference>
<feature type="region of interest" description="Disordered" evidence="1">
    <location>
        <begin position="1410"/>
        <end position="1440"/>
    </location>
</feature>
<dbReference type="PANTHER" id="PTHR36721:SF1">
    <property type="entry name" value="OS04G0446401 PROTEIN"/>
    <property type="match status" value="1"/>
</dbReference>
<dbReference type="Proteomes" id="UP001465755">
    <property type="component" value="Unassembled WGS sequence"/>
</dbReference>
<evidence type="ECO:0000256" key="2">
    <source>
        <dbReference type="SAM" id="Phobius"/>
    </source>
</evidence>
<feature type="compositionally biased region" description="Pro residues" evidence="1">
    <location>
        <begin position="1323"/>
        <end position="1335"/>
    </location>
</feature>
<evidence type="ECO:0000313" key="5">
    <source>
        <dbReference type="Proteomes" id="UP001465755"/>
    </source>
</evidence>
<dbReference type="EMBL" id="JALJOQ010000045">
    <property type="protein sequence ID" value="KAK9805116.1"/>
    <property type="molecule type" value="Genomic_DNA"/>
</dbReference>
<reference evidence="4 5" key="1">
    <citation type="journal article" date="2024" name="Nat. Commun.">
        <title>Phylogenomics reveals the evolutionary origins of lichenization in chlorophyte algae.</title>
        <authorList>
            <person name="Puginier C."/>
            <person name="Libourel C."/>
            <person name="Otte J."/>
            <person name="Skaloud P."/>
            <person name="Haon M."/>
            <person name="Grisel S."/>
            <person name="Petersen M."/>
            <person name="Berrin J.G."/>
            <person name="Delaux P.M."/>
            <person name="Dal Grande F."/>
            <person name="Keller J."/>
        </authorList>
    </citation>
    <scope>NUCLEOTIDE SEQUENCE [LARGE SCALE GENOMIC DNA]</scope>
    <source>
        <strain evidence="4 5">SAG 2036</strain>
    </source>
</reference>
<feature type="compositionally biased region" description="Polar residues" evidence="1">
    <location>
        <begin position="1313"/>
        <end position="1322"/>
    </location>
</feature>
<evidence type="ECO:0000313" key="4">
    <source>
        <dbReference type="EMBL" id="KAK9805116.1"/>
    </source>
</evidence>
<keyword evidence="2" id="KW-0472">Membrane</keyword>
<feature type="region of interest" description="Disordered" evidence="1">
    <location>
        <begin position="1478"/>
        <end position="1511"/>
    </location>
</feature>
<feature type="signal peptide" evidence="3">
    <location>
        <begin position="1"/>
        <end position="19"/>
    </location>
</feature>
<sequence length="1511" mass="155735">MASLLHGVLLFSMLLMAHGSSGGLMNFNLAQAPAPSHSSPSSPNSPTTPHAGAPAPSPSACFATTTVGPGAYASYNNPAQAPFQQALVTNICPGGTWVGSIDTPFVKEVPLWTNSSQAYYKTQMITLGCYNNAGLQQSLYFYPATDAHWDNANYDWDIPSAISFESTGFTSLQLAPASAIGANGPWGNSGSKFGYTGTDAVAVNCPNGQVIVGMTASTSLAGFNYLQVVCGLACRTGAASQTYQPWSIAAGGLSTSNVCDGNEIHNGPGAFTGYPVVADELTFSQGFSDVFPSGFQPQIQTSTCPYGQFISTFNISSATRTTTSGTTPQTSIISYVGAVCTDGTVLTPAVVNTATSSGAPWSFTPLVTAEMLFANPNYGFSTIYASISPNEQDVLTSLFTVNAHGNTPAYQDTLPNNFLVNGFSWATSPAGLIFFDFLALNNPHNVVAGGCAPGPAPGPALLPFLPASPPTQTPSSPSAPFVSYCATPTYFGPGAYAGYNPSSPTQQDITTSICPGGSFVQTLTASYGTHIASWRGANASQANAETVQITMQCSNLQNTNGPTQGTFFQLSTPFDGNYPESPYINTQDQTVSSAGLTPNGLSSLVLAPNTSYGADGPWGQVTINNTAMIGYQGPNPQVASCPAGQLIVGLKTAAASLGGFTYLQIICAPTCWNGTQVLPAQPWFDRTVSGNVCNNITHLGPGAFSAFPLFYQTPPVGTSPIIQAQCSVGNFISSYMVQSAIRTNLGAAVGGPTTESVITYLSATCTDGGLLTPVVVNTTSNASFQWSNFGPLQTLVPNGLNNFQSFQFTQPANADNIATPLPQSTAYSACYPPAPPSSTANASNPACLVTTAVGAGNYTNFNSSQYAAYQQPIVQSLCPGGTFINFAQINWRKRVPLWSGSQSAFYETVAMTFECSNGQEIILSKGSDLLWPTDLNSNIQASQGFPTGLTNMSFAPTTSPGFNGPFAANALSGTFGYSGPNPVLVSCPAGQYAVGVSTASASRGGFDYFQLVCASTCWAGKGSIPTQSSSQTSIGEACKQPSHYGPGALGAYPIGNVTVPAQQNFVQAACGANQWVTSFNLATSNRTNTSTGSVESVISYIAANCSDGTQLTPITIGTNTSDYTFSANSPFTLILPSNSSNSSASWFDHFELRGYQYEDVLQSILGFNEQAVIAPDNLVYPLGGVIGGWLARSYEGGIMYFEFLTTPNYPNNSFCGAAAPYSAPVYPPPMPPAPPGGYPPPNAPGNSISASKVQRTQTVLRMDIKVPGTAGLKNCQPIPDKTYRALLVVLSRIFGVPGSQIFAFLNNPPSCASSSGRRLQQVSPPPAPASTPPSPDSGAVSLGVNINTTGSTLASPTAGGGSANAVVAGANAFANAVSSGTFTNAMAAQGAPGFTISPADVGFTALTESQALSTAPPTPPPPPTPGSGAAPPPAQNSGSKKLSGGAIAGIVIGAVVFVAIVSAIVTTLVILHHNKARQGSPQFMSGQGRAPFAQEGSPASPNSARATAPLN</sequence>
<organism evidence="4 5">
    <name type="scientific">Symbiochloris irregularis</name>
    <dbReference type="NCBI Taxonomy" id="706552"/>
    <lineage>
        <taxon>Eukaryota</taxon>
        <taxon>Viridiplantae</taxon>
        <taxon>Chlorophyta</taxon>
        <taxon>core chlorophytes</taxon>
        <taxon>Trebouxiophyceae</taxon>
        <taxon>Trebouxiales</taxon>
        <taxon>Trebouxiaceae</taxon>
        <taxon>Symbiochloris</taxon>
    </lineage>
</organism>